<reference evidence="2" key="1">
    <citation type="submission" date="2022-11" db="UniProtKB">
        <authorList>
            <consortium name="WormBaseParasite"/>
        </authorList>
    </citation>
    <scope>IDENTIFICATION</scope>
</reference>
<name>A0A914P468_9BILA</name>
<evidence type="ECO:0000313" key="1">
    <source>
        <dbReference type="Proteomes" id="UP000887578"/>
    </source>
</evidence>
<organism evidence="1 2">
    <name type="scientific">Panagrolaimus davidi</name>
    <dbReference type="NCBI Taxonomy" id="227884"/>
    <lineage>
        <taxon>Eukaryota</taxon>
        <taxon>Metazoa</taxon>
        <taxon>Ecdysozoa</taxon>
        <taxon>Nematoda</taxon>
        <taxon>Chromadorea</taxon>
        <taxon>Rhabditida</taxon>
        <taxon>Tylenchina</taxon>
        <taxon>Panagrolaimomorpha</taxon>
        <taxon>Panagrolaimoidea</taxon>
        <taxon>Panagrolaimidae</taxon>
        <taxon>Panagrolaimus</taxon>
    </lineage>
</organism>
<accession>A0A914P468</accession>
<keyword evidence="1" id="KW-1185">Reference proteome</keyword>
<evidence type="ECO:0000313" key="2">
    <source>
        <dbReference type="WBParaSite" id="PDA_v2.g12668.t1"/>
    </source>
</evidence>
<dbReference type="Proteomes" id="UP000887578">
    <property type="component" value="Unplaced"/>
</dbReference>
<dbReference type="WBParaSite" id="PDA_v2.g12668.t1">
    <property type="protein sequence ID" value="PDA_v2.g12668.t1"/>
    <property type="gene ID" value="PDA_v2.g12668"/>
</dbReference>
<dbReference type="AlphaFoldDB" id="A0A914P468"/>
<protein>
    <submittedName>
        <fullName evidence="2">Uncharacterized protein</fullName>
    </submittedName>
</protein>
<sequence>MLPPSIIHDEKHFNVFLNGPETFTLFEIHDISFLSTFLNDKNVNINDKRTIKKFIKEATKFNSNNNSAAIVPIYYSKTKNSGQYSAKLTLQHLLKPIKDKIYNFGEYANLDIVNKGFTIIYEVSKLNGIELPAIKEFNENRERIFAENQKCWNNSNSVKHNFCYLIPNPIHFDGESAFVAKFIDELIFVHKAFQHPNFPEFTVSKIIEIYTTLIMMKIVNFLVSNGIIFPKFFSLNGDAIYFQPLKDFEIKDIENYIFEQTNLNIKLH</sequence>
<proteinExistence type="predicted"/>